<evidence type="ECO:0000313" key="1">
    <source>
        <dbReference type="EMBL" id="MBM6922641.1"/>
    </source>
</evidence>
<name>A0ABS2GKH9_9FIRM</name>
<evidence type="ECO:0000313" key="2">
    <source>
        <dbReference type="Proteomes" id="UP000724149"/>
    </source>
</evidence>
<sequence>MDQRVPILFVQLYYSTRLGRNQQKIYTFLFLLLQNKLNQLIVMNKLPDAAENPARERGHGRIFFRPRG</sequence>
<proteinExistence type="predicted"/>
<comment type="caution">
    <text evidence="1">The sequence shown here is derived from an EMBL/GenBank/DDBJ whole genome shotgun (WGS) entry which is preliminary data.</text>
</comment>
<gene>
    <name evidence="1" type="ORF">H9X81_02870</name>
</gene>
<dbReference type="RefSeq" id="WP_204719680.1">
    <property type="nucleotide sequence ID" value="NZ_JACSNR010000002.1"/>
</dbReference>
<keyword evidence="2" id="KW-1185">Reference proteome</keyword>
<accession>A0ABS2GKH9</accession>
<dbReference type="Proteomes" id="UP000724149">
    <property type="component" value="Unassembled WGS sequence"/>
</dbReference>
<protein>
    <submittedName>
        <fullName evidence="1">Uncharacterized protein</fullName>
    </submittedName>
</protein>
<reference evidence="1 2" key="1">
    <citation type="journal article" date="2021" name="Sci. Rep.">
        <title>The distribution of antibiotic resistance genes in chicken gut microbiota commensals.</title>
        <authorList>
            <person name="Juricova H."/>
            <person name="Matiasovicova J."/>
            <person name="Kubasova T."/>
            <person name="Cejkova D."/>
            <person name="Rychlik I."/>
        </authorList>
    </citation>
    <scope>NUCLEOTIDE SEQUENCE [LARGE SCALE GENOMIC DNA]</scope>
    <source>
        <strain evidence="1 2">An564</strain>
    </source>
</reference>
<dbReference type="EMBL" id="JACSNR010000002">
    <property type="protein sequence ID" value="MBM6922641.1"/>
    <property type="molecule type" value="Genomic_DNA"/>
</dbReference>
<organism evidence="1 2">
    <name type="scientific">Hydrogenoanaerobacterium saccharovorans</name>
    <dbReference type="NCBI Taxonomy" id="474960"/>
    <lineage>
        <taxon>Bacteria</taxon>
        <taxon>Bacillati</taxon>
        <taxon>Bacillota</taxon>
        <taxon>Clostridia</taxon>
        <taxon>Eubacteriales</taxon>
        <taxon>Oscillospiraceae</taxon>
        <taxon>Hydrogenoanaerobacterium</taxon>
    </lineage>
</organism>